<evidence type="ECO:0000256" key="1">
    <source>
        <dbReference type="SAM" id="Coils"/>
    </source>
</evidence>
<proteinExistence type="predicted"/>
<sequence>MSAQFAKLSLMEVSSLGRKEKDELGRFKHNILPNEKEKHPGVDLIEASPISQKQKDRLYEEANKDEHKACLHYSGLTALQLYINDYVNNTHKIEFANELIKALKPVLNNVIIEHKKAYFSSEEEITKCNEDLEKISPFLSEKCQEVKKKLSDKINNINTDNLELNGLKQKVFKSFDDILLKLNKTKVEVPVAKKLIAEANSICLNLAASLSSTINNENESVFKTVKSEIQNMIEESFKQLVTDAKLSDQNASMLKNHIQINVNSSIDKYKSKEILTKIVSVSRWYNPFSWGKTEIVTEQGDIEYVNLKELYDFNFRPNQVVVIKKIDEAISFYKKGVEDLKKEGVSKINEIEENLKEKIDQEKCIKTQIDLSESVKIKKEKELKKMEFYQNALEIIIN</sequence>
<protein>
    <submittedName>
        <fullName evidence="2">Uncharacterized protein</fullName>
    </submittedName>
</protein>
<keyword evidence="1" id="KW-0175">Coiled coil</keyword>
<comment type="caution">
    <text evidence="2">The sequence shown here is derived from an EMBL/GenBank/DDBJ whole genome shotgun (WGS) entry which is preliminary data.</text>
</comment>
<dbReference type="RefSeq" id="WP_379853665.1">
    <property type="nucleotide sequence ID" value="NZ_JBHZPZ010000003.1"/>
</dbReference>
<accession>A0ABW6HTU9</accession>
<evidence type="ECO:0000313" key="2">
    <source>
        <dbReference type="EMBL" id="MFE3867015.1"/>
    </source>
</evidence>
<dbReference type="Proteomes" id="UP001600109">
    <property type="component" value="Unassembled WGS sequence"/>
</dbReference>
<gene>
    <name evidence="2" type="ORF">ACFX5E_02885</name>
</gene>
<reference evidence="2 3" key="1">
    <citation type="submission" date="2024-06" db="EMBL/GenBank/DDBJ databases">
        <title>Flavobacterium spp. isolated from glacier.</title>
        <authorList>
            <person name="Han D."/>
        </authorList>
    </citation>
    <scope>NUCLEOTIDE SEQUENCE [LARGE SCALE GENOMIC DNA]</scope>
    <source>
        <strain evidence="2 3">LS2P90</strain>
    </source>
</reference>
<organism evidence="2 3">
    <name type="scientific">Flavobacterium xylosi</name>
    <dbReference type="NCBI Taxonomy" id="3230415"/>
    <lineage>
        <taxon>Bacteria</taxon>
        <taxon>Pseudomonadati</taxon>
        <taxon>Bacteroidota</taxon>
        <taxon>Flavobacteriia</taxon>
        <taxon>Flavobacteriales</taxon>
        <taxon>Flavobacteriaceae</taxon>
        <taxon>Flavobacterium</taxon>
    </lineage>
</organism>
<feature type="coiled-coil region" evidence="1">
    <location>
        <begin position="323"/>
        <end position="368"/>
    </location>
</feature>
<dbReference type="EMBL" id="JBHZPZ010000003">
    <property type="protein sequence ID" value="MFE3867015.1"/>
    <property type="molecule type" value="Genomic_DNA"/>
</dbReference>
<keyword evidence="3" id="KW-1185">Reference proteome</keyword>
<evidence type="ECO:0000313" key="3">
    <source>
        <dbReference type="Proteomes" id="UP001600109"/>
    </source>
</evidence>
<name>A0ABW6HTU9_9FLAO</name>